<comment type="caution">
    <text evidence="2">The sequence shown here is derived from an EMBL/GenBank/DDBJ whole genome shotgun (WGS) entry which is preliminary data.</text>
</comment>
<reference evidence="2" key="1">
    <citation type="submission" date="2020-11" db="EMBL/GenBank/DDBJ databases">
        <authorList>
            <consortium name="DOE Joint Genome Institute"/>
            <person name="Ahrendt S."/>
            <person name="Riley R."/>
            <person name="Andreopoulos W."/>
            <person name="Labutti K."/>
            <person name="Pangilinan J."/>
            <person name="Ruiz-Duenas F.J."/>
            <person name="Barrasa J.M."/>
            <person name="Sanchez-Garcia M."/>
            <person name="Camarero S."/>
            <person name="Miyauchi S."/>
            <person name="Serrano A."/>
            <person name="Linde D."/>
            <person name="Babiker R."/>
            <person name="Drula E."/>
            <person name="Ayuso-Fernandez I."/>
            <person name="Pacheco R."/>
            <person name="Padilla G."/>
            <person name="Ferreira P."/>
            <person name="Barriuso J."/>
            <person name="Kellner H."/>
            <person name="Castanera R."/>
            <person name="Alfaro M."/>
            <person name="Ramirez L."/>
            <person name="Pisabarro A.G."/>
            <person name="Kuo A."/>
            <person name="Tritt A."/>
            <person name="Lipzen A."/>
            <person name="He G."/>
            <person name="Yan M."/>
            <person name="Ng V."/>
            <person name="Cullen D."/>
            <person name="Martin F."/>
            <person name="Rosso M.-N."/>
            <person name="Henrissat B."/>
            <person name="Hibbett D."/>
            <person name="Martinez A.T."/>
            <person name="Grigoriev I.V."/>
        </authorList>
    </citation>
    <scope>NUCLEOTIDE SEQUENCE</scope>
    <source>
        <strain evidence="2">CBS 247.69</strain>
    </source>
</reference>
<feature type="region of interest" description="Disordered" evidence="1">
    <location>
        <begin position="116"/>
        <end position="192"/>
    </location>
</feature>
<proteinExistence type="predicted"/>
<evidence type="ECO:0000313" key="2">
    <source>
        <dbReference type="EMBL" id="KAF9455358.1"/>
    </source>
</evidence>
<evidence type="ECO:0000313" key="3">
    <source>
        <dbReference type="Proteomes" id="UP000807353"/>
    </source>
</evidence>
<protein>
    <submittedName>
        <fullName evidence="2">Uncharacterized protein</fullName>
    </submittedName>
</protein>
<dbReference type="Proteomes" id="UP000807353">
    <property type="component" value="Unassembled WGS sequence"/>
</dbReference>
<organism evidence="2 3">
    <name type="scientific">Collybia nuda</name>
    <dbReference type="NCBI Taxonomy" id="64659"/>
    <lineage>
        <taxon>Eukaryota</taxon>
        <taxon>Fungi</taxon>
        <taxon>Dikarya</taxon>
        <taxon>Basidiomycota</taxon>
        <taxon>Agaricomycotina</taxon>
        <taxon>Agaricomycetes</taxon>
        <taxon>Agaricomycetidae</taxon>
        <taxon>Agaricales</taxon>
        <taxon>Tricholomatineae</taxon>
        <taxon>Clitocybaceae</taxon>
        <taxon>Collybia</taxon>
    </lineage>
</organism>
<keyword evidence="3" id="KW-1185">Reference proteome</keyword>
<sequence>MDLWPSIHQARMRPRVVPVTGGEIGEIRIEGIEEDPVAQQTYLQLLNDLSTIGLRVVMLVEASHFAISRKKDAKRDLKDKMDVDEGDDALRKADLAKAVKTAVDAAFKAKHMQPVPKNLKFKKGAAKGGAPSASTPARKGKSKAGKPSEPQPRQAAKYAAMRKNGPGLKGKKSSQARASSGKGKGSKGKGRA</sequence>
<name>A0A9P5XPT3_9AGAR</name>
<evidence type="ECO:0000256" key="1">
    <source>
        <dbReference type="SAM" id="MobiDB-lite"/>
    </source>
</evidence>
<gene>
    <name evidence="2" type="ORF">BDZ94DRAFT_1242305</name>
</gene>
<dbReference type="AlphaFoldDB" id="A0A9P5XPT3"/>
<dbReference type="EMBL" id="MU150733">
    <property type="protein sequence ID" value="KAF9455358.1"/>
    <property type="molecule type" value="Genomic_DNA"/>
</dbReference>
<accession>A0A9P5XPT3</accession>